<accession>A0A1N7RWF2</accession>
<keyword evidence="6" id="KW-1185">Reference proteome</keyword>
<evidence type="ECO:0000313" key="5">
    <source>
        <dbReference type="EMBL" id="SIT39418.1"/>
    </source>
</evidence>
<comment type="caution">
    <text evidence="5">The sequence shown here is derived from an EMBL/GenBank/DDBJ whole genome shotgun (WGS) entry which is preliminary data.</text>
</comment>
<comment type="similarity">
    <text evidence="1">Belongs to the ATP-dependent AMP-binding enzyme family.</text>
</comment>
<dbReference type="PROSITE" id="PS00455">
    <property type="entry name" value="AMP_BINDING"/>
    <property type="match status" value="1"/>
</dbReference>
<dbReference type="Gene3D" id="3.30.300.30">
    <property type="match status" value="1"/>
</dbReference>
<dbReference type="InterPro" id="IPR020845">
    <property type="entry name" value="AMP-binding_CS"/>
</dbReference>
<dbReference type="EMBL" id="CYGY02000022">
    <property type="protein sequence ID" value="SIT39418.1"/>
    <property type="molecule type" value="Genomic_DNA"/>
</dbReference>
<evidence type="ECO:0000256" key="1">
    <source>
        <dbReference type="ARBA" id="ARBA00006432"/>
    </source>
</evidence>
<dbReference type="PANTHER" id="PTHR43201">
    <property type="entry name" value="ACYL-COA SYNTHETASE"/>
    <property type="match status" value="1"/>
</dbReference>
<feature type="domain" description="AMP-binding enzyme C-terminal" evidence="4">
    <location>
        <begin position="469"/>
        <end position="545"/>
    </location>
</feature>
<proteinExistence type="inferred from homology"/>
<dbReference type="AlphaFoldDB" id="A0A1N7RWF2"/>
<dbReference type="Gene3D" id="3.40.50.12780">
    <property type="entry name" value="N-terminal domain of ligase-like"/>
    <property type="match status" value="1"/>
</dbReference>
<dbReference type="InterPro" id="IPR000873">
    <property type="entry name" value="AMP-dep_synth/lig_dom"/>
</dbReference>
<gene>
    <name evidence="5" type="ORF">BN2476_220016</name>
</gene>
<protein>
    <submittedName>
        <fullName evidence="5">AMP-dependent synthetase</fullName>
    </submittedName>
</protein>
<keyword evidence="2" id="KW-0436">Ligase</keyword>
<dbReference type="GO" id="GO:0031956">
    <property type="term" value="F:medium-chain fatty acid-CoA ligase activity"/>
    <property type="evidence" value="ECO:0007669"/>
    <property type="project" value="TreeGrafter"/>
</dbReference>
<organism evidence="5 6">
    <name type="scientific">Paraburkholderia piptadeniae</name>
    <dbReference type="NCBI Taxonomy" id="1701573"/>
    <lineage>
        <taxon>Bacteria</taxon>
        <taxon>Pseudomonadati</taxon>
        <taxon>Pseudomonadota</taxon>
        <taxon>Betaproteobacteria</taxon>
        <taxon>Burkholderiales</taxon>
        <taxon>Burkholderiaceae</taxon>
        <taxon>Paraburkholderia</taxon>
    </lineage>
</organism>
<dbReference type="Proteomes" id="UP000195569">
    <property type="component" value="Unassembled WGS sequence"/>
</dbReference>
<sequence length="575" mass="63196">MPASSATDTRLLNDYRTHVMQNILTLHNPQKAREYYLTGAWQQDTLYSLARLHSRERPGAFALRDATRRLTWREVVEWVDSVAEALHRGGMRPGDRVGIWLPNVLETVIIFLACSRNGYVCAPSLHQNYTVEEIACLLERIQCKALFAERDYGANAREQSIFERAKAIPGLSMIFDRQAESEEATALPFPDRAPPAVLLAPDFDADKIVYLAFTSGTTGAPKGVMHSDNTLLANGRALAADWGHTQDTRLLTLSPMSHHIATVAVEQMLVKGLELVMTDPQRGKAGLDWVLETGADYVMGVPTHAMDVLGEVRRRGLTTLGRVKTFYMAGAAIPRDIAQQFMSLGVTPQNVYGMTENGSHNYTRPTDSADTIVSTCGRPCQGYEIRLFKQDDIDVEVDPGEVGEIGGRGAVLMLGYFNNQTATESSFNRDGWFMSGDLGVLTEDGCLQIVGRKKDLIIRGGHNIFPAGIEELAIRHAGIERAAAFPVFDERLGEKVCLAVVAKSETVPLSAEAVLEHLAEAGLSKYDMPEYFVLLDAFPLTASGKILKRELVEWVKSGVLSPAPVRYRVKAMAGG</sequence>
<evidence type="ECO:0000259" key="3">
    <source>
        <dbReference type="Pfam" id="PF00501"/>
    </source>
</evidence>
<dbReference type="InterPro" id="IPR025110">
    <property type="entry name" value="AMP-bd_C"/>
</dbReference>
<evidence type="ECO:0000256" key="2">
    <source>
        <dbReference type="ARBA" id="ARBA00022598"/>
    </source>
</evidence>
<evidence type="ECO:0000259" key="4">
    <source>
        <dbReference type="Pfam" id="PF13193"/>
    </source>
</evidence>
<reference evidence="5" key="1">
    <citation type="submission" date="2016-12" db="EMBL/GenBank/DDBJ databases">
        <authorList>
            <person name="Moulin L."/>
        </authorList>
    </citation>
    <scope>NUCLEOTIDE SEQUENCE [LARGE SCALE GENOMIC DNA]</scope>
    <source>
        <strain evidence="5">STM 7183</strain>
    </source>
</reference>
<dbReference type="InterPro" id="IPR042099">
    <property type="entry name" value="ANL_N_sf"/>
</dbReference>
<name>A0A1N7RWF2_9BURK</name>
<dbReference type="PANTHER" id="PTHR43201:SF5">
    <property type="entry name" value="MEDIUM-CHAIN ACYL-COA LIGASE ACSF2, MITOCHONDRIAL"/>
    <property type="match status" value="1"/>
</dbReference>
<evidence type="ECO:0000313" key="6">
    <source>
        <dbReference type="Proteomes" id="UP000195569"/>
    </source>
</evidence>
<feature type="domain" description="AMP-dependent synthetase/ligase" evidence="3">
    <location>
        <begin position="54"/>
        <end position="417"/>
    </location>
</feature>
<dbReference type="InterPro" id="IPR045851">
    <property type="entry name" value="AMP-bd_C_sf"/>
</dbReference>
<dbReference type="GO" id="GO:0006631">
    <property type="term" value="P:fatty acid metabolic process"/>
    <property type="evidence" value="ECO:0007669"/>
    <property type="project" value="TreeGrafter"/>
</dbReference>
<dbReference type="Pfam" id="PF13193">
    <property type="entry name" value="AMP-binding_C"/>
    <property type="match status" value="1"/>
</dbReference>
<dbReference type="Pfam" id="PF00501">
    <property type="entry name" value="AMP-binding"/>
    <property type="match status" value="1"/>
</dbReference>
<dbReference type="SUPFAM" id="SSF56801">
    <property type="entry name" value="Acetyl-CoA synthetase-like"/>
    <property type="match status" value="1"/>
</dbReference>